<accession>A0A1G8LXH0</accession>
<dbReference type="AlphaFoldDB" id="A0A1G8LXH0"/>
<dbReference type="EMBL" id="FNEM01000002">
    <property type="protein sequence ID" value="SDI59840.1"/>
    <property type="molecule type" value="Genomic_DNA"/>
</dbReference>
<dbReference type="Proteomes" id="UP000199527">
    <property type="component" value="Unassembled WGS sequence"/>
</dbReference>
<proteinExistence type="predicted"/>
<keyword evidence="4" id="KW-1185">Reference proteome</keyword>
<organism evidence="3 4">
    <name type="scientific">Ferrimonas sediminum</name>
    <dbReference type="NCBI Taxonomy" id="718193"/>
    <lineage>
        <taxon>Bacteria</taxon>
        <taxon>Pseudomonadati</taxon>
        <taxon>Pseudomonadota</taxon>
        <taxon>Gammaproteobacteria</taxon>
        <taxon>Alteromonadales</taxon>
        <taxon>Ferrimonadaceae</taxon>
        <taxon>Ferrimonas</taxon>
    </lineage>
</organism>
<dbReference type="InterPro" id="IPR024952">
    <property type="entry name" value="LPP20-like_dom"/>
</dbReference>
<dbReference type="OrthoDB" id="6358394at2"/>
<feature type="chain" id="PRO_5011432607" evidence="1">
    <location>
        <begin position="21"/>
        <end position="311"/>
    </location>
</feature>
<protein>
    <submittedName>
        <fullName evidence="3">LPP20 lipoprotein</fullName>
    </submittedName>
</protein>
<dbReference type="Pfam" id="PF02169">
    <property type="entry name" value="LPP20"/>
    <property type="match status" value="1"/>
</dbReference>
<dbReference type="RefSeq" id="WP_090361909.1">
    <property type="nucleotide sequence ID" value="NZ_FNEM01000002.1"/>
</dbReference>
<keyword evidence="3" id="KW-0449">Lipoprotein</keyword>
<reference evidence="4" key="1">
    <citation type="submission" date="2016-10" db="EMBL/GenBank/DDBJ databases">
        <authorList>
            <person name="Varghese N."/>
            <person name="Submissions S."/>
        </authorList>
    </citation>
    <scope>NUCLEOTIDE SEQUENCE [LARGE SCALE GENOMIC DNA]</scope>
    <source>
        <strain evidence="4">DSM 23317</strain>
    </source>
</reference>
<dbReference type="Gene3D" id="3.10.28.20">
    <property type="entry name" value="Acetamidase/Formamidase-like domains"/>
    <property type="match status" value="1"/>
</dbReference>
<sequence>MLLRPLALVLFLLHTTACVATVPSWYLAPPADTASHLYGVGAGLSPLNARQQALIDITSRLQVRVQGRLKAHTQTLNGQVDQRVEQQVESENAAFTLSNYELYESAHDKNTFYQLIRVDRPALMAGLEQQLNQHLEQLSQLRQQPMSSLRQFRKLNQNLTTADTARALAGVLEQQQHPVPDLAPLSWFERRLAEHKANSSILLEFTDTSPQTEAFVSQWLDDSGFQVSGPNPIAILKFNIDAQPARELFGQYHVRLDGKLTVVDQGQIVHTKRLTSTGVSSLSEAQAKAVAEQQLLKQIAGENIWQLLLPM</sequence>
<evidence type="ECO:0000313" key="3">
    <source>
        <dbReference type="EMBL" id="SDI59840.1"/>
    </source>
</evidence>
<feature type="signal peptide" evidence="1">
    <location>
        <begin position="1"/>
        <end position="20"/>
    </location>
</feature>
<name>A0A1G8LXH0_9GAMM</name>
<gene>
    <name evidence="3" type="ORF">SAMN04488540_102187</name>
</gene>
<keyword evidence="1" id="KW-0732">Signal</keyword>
<evidence type="ECO:0000256" key="1">
    <source>
        <dbReference type="SAM" id="SignalP"/>
    </source>
</evidence>
<feature type="domain" description="Lipoprotein LPP20-like" evidence="2">
    <location>
        <begin position="23"/>
        <end position="119"/>
    </location>
</feature>
<evidence type="ECO:0000313" key="4">
    <source>
        <dbReference type="Proteomes" id="UP000199527"/>
    </source>
</evidence>
<evidence type="ECO:0000259" key="2">
    <source>
        <dbReference type="Pfam" id="PF02169"/>
    </source>
</evidence>